<feature type="transmembrane region" description="Helical" evidence="9">
    <location>
        <begin position="331"/>
        <end position="350"/>
    </location>
</feature>
<keyword evidence="1 8" id="KW-0645">Protease</keyword>
<name>A0A7X3CRN7_9BACL</name>
<feature type="binding site" evidence="7">
    <location>
        <position position="279"/>
    </location>
    <ligand>
        <name>Zn(2+)</name>
        <dbReference type="ChEBI" id="CHEBI:29105"/>
        <note>catalytic</note>
    </ligand>
</feature>
<dbReference type="Proteomes" id="UP000450917">
    <property type="component" value="Unassembled WGS sequence"/>
</dbReference>
<evidence type="ECO:0000259" key="10">
    <source>
        <dbReference type="Pfam" id="PF01435"/>
    </source>
</evidence>
<keyword evidence="9" id="KW-0812">Transmembrane</keyword>
<evidence type="ECO:0000256" key="1">
    <source>
        <dbReference type="ARBA" id="ARBA00022670"/>
    </source>
</evidence>
<keyword evidence="9" id="KW-1133">Transmembrane helix</keyword>
<dbReference type="FunFam" id="3.30.2010.10:FF:000010">
    <property type="entry name" value="M48 family peptidase"/>
    <property type="match status" value="1"/>
</dbReference>
<evidence type="ECO:0000256" key="2">
    <source>
        <dbReference type="ARBA" id="ARBA00022723"/>
    </source>
</evidence>
<dbReference type="InterPro" id="IPR027057">
    <property type="entry name" value="CAXX_Prtase_1"/>
</dbReference>
<accession>A0A7X3CRN7</accession>
<dbReference type="EMBL" id="WNZX01000004">
    <property type="protein sequence ID" value="MUG70432.1"/>
    <property type="molecule type" value="Genomic_DNA"/>
</dbReference>
<evidence type="ECO:0000313" key="12">
    <source>
        <dbReference type="EMBL" id="MUG70432.1"/>
    </source>
</evidence>
<feature type="transmembrane region" description="Helical" evidence="9">
    <location>
        <begin position="66"/>
        <end position="84"/>
    </location>
</feature>
<feature type="domain" description="Peptidase M48" evidence="10">
    <location>
        <begin position="211"/>
        <end position="411"/>
    </location>
</feature>
<feature type="transmembrane region" description="Helical" evidence="9">
    <location>
        <begin position="12"/>
        <end position="31"/>
    </location>
</feature>
<evidence type="ECO:0000256" key="6">
    <source>
        <dbReference type="PIRSR" id="PIRSR627057-1"/>
    </source>
</evidence>
<feature type="transmembrane region" description="Helical" evidence="9">
    <location>
        <begin position="177"/>
        <end position="195"/>
    </location>
</feature>
<evidence type="ECO:0000256" key="5">
    <source>
        <dbReference type="ARBA" id="ARBA00023049"/>
    </source>
</evidence>
<dbReference type="GO" id="GO:0071586">
    <property type="term" value="P:CAAX-box protein processing"/>
    <property type="evidence" value="ECO:0007669"/>
    <property type="project" value="InterPro"/>
</dbReference>
<keyword evidence="2 7" id="KW-0479">Metal-binding</keyword>
<dbReference type="RefSeq" id="WP_127604430.1">
    <property type="nucleotide sequence ID" value="NZ_JARTHJ010000401.1"/>
</dbReference>
<keyword evidence="13" id="KW-1185">Reference proteome</keyword>
<evidence type="ECO:0000256" key="7">
    <source>
        <dbReference type="PIRSR" id="PIRSR627057-2"/>
    </source>
</evidence>
<feature type="transmembrane region" description="Helical" evidence="9">
    <location>
        <begin position="153"/>
        <end position="170"/>
    </location>
</feature>
<feature type="active site" description="Proton donor" evidence="6">
    <location>
        <position position="363"/>
    </location>
</feature>
<feature type="transmembrane region" description="Helical" evidence="9">
    <location>
        <begin position="291"/>
        <end position="311"/>
    </location>
</feature>
<dbReference type="GO" id="GO:0004222">
    <property type="term" value="F:metalloendopeptidase activity"/>
    <property type="evidence" value="ECO:0007669"/>
    <property type="project" value="InterPro"/>
</dbReference>
<evidence type="ECO:0000256" key="8">
    <source>
        <dbReference type="RuleBase" id="RU003983"/>
    </source>
</evidence>
<keyword evidence="5 8" id="KW-0482">Metalloprotease</keyword>
<reference evidence="12 13" key="1">
    <citation type="submission" date="2019-11" db="EMBL/GenBank/DDBJ databases">
        <title>Draft genome sequences of five Paenibacillus species of dairy origin.</title>
        <authorList>
            <person name="Olajide A.M."/>
            <person name="Chen S."/>
            <person name="Lapointe G."/>
        </authorList>
    </citation>
    <scope>NUCLEOTIDE SEQUENCE [LARGE SCALE GENOMIC DNA]</scope>
    <source>
        <strain evidence="12 13">2CS3</strain>
    </source>
</reference>
<keyword evidence="9" id="KW-0472">Membrane</keyword>
<keyword evidence="3 8" id="KW-0378">Hydrolase</keyword>
<comment type="cofactor">
    <cofactor evidence="7 8">
        <name>Zn(2+)</name>
        <dbReference type="ChEBI" id="CHEBI:29105"/>
    </cofactor>
    <text evidence="7 8">Binds 1 zinc ion per subunit.</text>
</comment>
<dbReference type="Pfam" id="PF01435">
    <property type="entry name" value="Peptidase_M48"/>
    <property type="match status" value="1"/>
</dbReference>
<evidence type="ECO:0000256" key="3">
    <source>
        <dbReference type="ARBA" id="ARBA00022801"/>
    </source>
</evidence>
<feature type="binding site" evidence="7">
    <location>
        <position position="283"/>
    </location>
    <ligand>
        <name>Zn(2+)</name>
        <dbReference type="ChEBI" id="CHEBI:29105"/>
        <note>catalytic</note>
    </ligand>
</feature>
<keyword evidence="4 7" id="KW-0862">Zinc</keyword>
<proteinExistence type="inferred from homology"/>
<evidence type="ECO:0000259" key="11">
    <source>
        <dbReference type="Pfam" id="PF16491"/>
    </source>
</evidence>
<comment type="similarity">
    <text evidence="8">Belongs to the peptidase M48 family.</text>
</comment>
<evidence type="ECO:0000256" key="4">
    <source>
        <dbReference type="ARBA" id="ARBA00022833"/>
    </source>
</evidence>
<feature type="active site" evidence="6">
    <location>
        <position position="280"/>
    </location>
</feature>
<dbReference type="InterPro" id="IPR032456">
    <property type="entry name" value="Peptidase_M48_N"/>
</dbReference>
<dbReference type="CDD" id="cd07343">
    <property type="entry name" value="M48A_Zmpste24p_like"/>
    <property type="match status" value="1"/>
</dbReference>
<feature type="transmembrane region" description="Helical" evidence="9">
    <location>
        <begin position="104"/>
        <end position="124"/>
    </location>
</feature>
<dbReference type="PANTHER" id="PTHR10120">
    <property type="entry name" value="CAAX PRENYL PROTEASE 1"/>
    <property type="match status" value="1"/>
</dbReference>
<feature type="domain" description="CAAX prenyl protease 1 N-terminal" evidence="11">
    <location>
        <begin position="46"/>
        <end position="206"/>
    </location>
</feature>
<comment type="caution">
    <text evidence="12">The sequence shown here is derived from an EMBL/GenBank/DDBJ whole genome shotgun (WGS) entry which is preliminary data.</text>
</comment>
<dbReference type="InterPro" id="IPR001915">
    <property type="entry name" value="Peptidase_M48"/>
</dbReference>
<protein>
    <submittedName>
        <fullName evidence="12">M48 family metalloprotease</fullName>
    </submittedName>
</protein>
<evidence type="ECO:0000313" key="13">
    <source>
        <dbReference type="Proteomes" id="UP000450917"/>
    </source>
</evidence>
<organism evidence="12 13">
    <name type="scientific">Paenibacillus validus</name>
    <dbReference type="NCBI Taxonomy" id="44253"/>
    <lineage>
        <taxon>Bacteria</taxon>
        <taxon>Bacillati</taxon>
        <taxon>Bacillota</taxon>
        <taxon>Bacilli</taxon>
        <taxon>Bacillales</taxon>
        <taxon>Paenibacillaceae</taxon>
        <taxon>Paenibacillus</taxon>
    </lineage>
</organism>
<dbReference type="Pfam" id="PF16491">
    <property type="entry name" value="Peptidase_M48_N"/>
    <property type="match status" value="1"/>
</dbReference>
<sequence length="418" mass="47481">MQAQTSWRKKFAVAFIIYAAAIGLYLAAATIHPIPEAYRGTAADPATFLDPAKYRQSLLYSAQRNWIFFISYPWEWAVYLYLLFSRKGAAWQSRLEQSPKLRKFTLPLFVLLLQGFVFLCFLPLRVLSYMLSRTNGISTQGWGSWLQDRAVDFGVNYVLIVIVASVAFLIMRKGGRWWLKLWLLSIPFTLFMMYIQPVVIDPLYNQFNRLSDPQLEAKILSLADKAHIPAERVYEVDMSEKTNALNAYVSGIGGSLRIVLWDTTLQRLNEPEILLIMAHEMGHYVKHHLEWSAIGAVGSSFVLLWAGSFAIRRLLKRYGDDWGIRRLHEPAALPAVLLLISVLTFVSLPVSNAVSRQAEHAADIYAFQLIGSKEGAVTMYQKLAESSLSEMNPPLLVKLFRSTHPSLMDRILYAQDAP</sequence>
<dbReference type="Gene3D" id="3.30.2010.10">
    <property type="entry name" value="Metalloproteases ('zincins'), catalytic domain"/>
    <property type="match status" value="1"/>
</dbReference>
<evidence type="ECO:0000256" key="9">
    <source>
        <dbReference type="SAM" id="Phobius"/>
    </source>
</evidence>
<gene>
    <name evidence="12" type="ORF">GNP93_07035</name>
</gene>
<dbReference type="GO" id="GO:0046872">
    <property type="term" value="F:metal ion binding"/>
    <property type="evidence" value="ECO:0007669"/>
    <property type="project" value="UniProtKB-KW"/>
</dbReference>
<dbReference type="AlphaFoldDB" id="A0A7X3CRN7"/>
<feature type="binding site" evidence="7">
    <location>
        <position position="359"/>
    </location>
    <ligand>
        <name>Zn(2+)</name>
        <dbReference type="ChEBI" id="CHEBI:29105"/>
        <note>catalytic</note>
    </ligand>
</feature>